<gene>
    <name evidence="1" type="ORF">J2751_000007</name>
</gene>
<comment type="caution">
    <text evidence="1">The sequence shown here is derived from an EMBL/GenBank/DDBJ whole genome shotgun (WGS) entry which is preliminary data.</text>
</comment>
<dbReference type="EMBL" id="JAGGKQ010000001">
    <property type="protein sequence ID" value="MBP1921024.1"/>
    <property type="molecule type" value="Genomic_DNA"/>
</dbReference>
<sequence>MHTHEYERIRGVLAEADEPLTAREILALLEDTEDLDSPHRVATVLGRWAERDEVEVIAKRPYRYRLNT</sequence>
<organism evidence="1 2">
    <name type="scientific">Halorubrum alkaliphilum</name>
    <dbReference type="NCBI Taxonomy" id="261290"/>
    <lineage>
        <taxon>Archaea</taxon>
        <taxon>Methanobacteriati</taxon>
        <taxon>Methanobacteriota</taxon>
        <taxon>Stenosarchaea group</taxon>
        <taxon>Halobacteria</taxon>
        <taxon>Halobacteriales</taxon>
        <taxon>Haloferacaceae</taxon>
        <taxon>Halorubrum</taxon>
    </lineage>
</organism>
<evidence type="ECO:0000313" key="2">
    <source>
        <dbReference type="Proteomes" id="UP000823588"/>
    </source>
</evidence>
<evidence type="ECO:0000313" key="1">
    <source>
        <dbReference type="EMBL" id="MBP1921024.1"/>
    </source>
</evidence>
<proteinExistence type="predicted"/>
<keyword evidence="2" id="KW-1185">Reference proteome</keyword>
<protein>
    <submittedName>
        <fullName evidence="1">Putative Zn-ribbon and HTH transcriptional regulator</fullName>
    </submittedName>
</protein>
<dbReference type="RefSeq" id="WP_209482422.1">
    <property type="nucleotide sequence ID" value="NZ_JAGGKQ010000001.1"/>
</dbReference>
<accession>A0A8T4G9E3</accession>
<dbReference type="OrthoDB" id="210390at2157"/>
<dbReference type="Proteomes" id="UP000823588">
    <property type="component" value="Unassembled WGS sequence"/>
</dbReference>
<dbReference type="AlphaFoldDB" id="A0A8T4G9E3"/>
<name>A0A8T4G9E3_9EURY</name>
<reference evidence="1" key="1">
    <citation type="submission" date="2021-03" db="EMBL/GenBank/DDBJ databases">
        <title>Genomic Encyclopedia of Type Strains, Phase IV (KMG-IV): sequencing the most valuable type-strain genomes for metagenomic binning, comparative biology and taxonomic classification.</title>
        <authorList>
            <person name="Goeker M."/>
        </authorList>
    </citation>
    <scope>NUCLEOTIDE SEQUENCE</scope>
    <source>
        <strain evidence="1">DSM 23564</strain>
    </source>
</reference>